<evidence type="ECO:0000313" key="8">
    <source>
        <dbReference type="Proteomes" id="UP000009234"/>
    </source>
</evidence>
<evidence type="ECO:0000256" key="3">
    <source>
        <dbReference type="RuleBase" id="RU362132"/>
    </source>
</evidence>
<gene>
    <name evidence="7" type="ordered locus">Desru_1972</name>
</gene>
<dbReference type="Pfam" id="PF00205">
    <property type="entry name" value="TPP_enzyme_M"/>
    <property type="match status" value="1"/>
</dbReference>
<dbReference type="GO" id="GO:0000287">
    <property type="term" value="F:magnesium ion binding"/>
    <property type="evidence" value="ECO:0007669"/>
    <property type="project" value="InterPro"/>
</dbReference>
<dbReference type="Pfam" id="PF02775">
    <property type="entry name" value="TPP_enzyme_C"/>
    <property type="match status" value="1"/>
</dbReference>
<evidence type="ECO:0000259" key="4">
    <source>
        <dbReference type="Pfam" id="PF00205"/>
    </source>
</evidence>
<dbReference type="GO" id="GO:0003824">
    <property type="term" value="F:catalytic activity"/>
    <property type="evidence" value="ECO:0007669"/>
    <property type="project" value="InterPro"/>
</dbReference>
<organism evidence="7 8">
    <name type="scientific">Desulforamulus ruminis (strain ATCC 23193 / DSM 2154 / NCIMB 8452 / DL)</name>
    <name type="common">Desulfotomaculum ruminis</name>
    <dbReference type="NCBI Taxonomy" id="696281"/>
    <lineage>
        <taxon>Bacteria</taxon>
        <taxon>Bacillati</taxon>
        <taxon>Bacillota</taxon>
        <taxon>Clostridia</taxon>
        <taxon>Eubacteriales</taxon>
        <taxon>Peptococcaceae</taxon>
        <taxon>Desulforamulus</taxon>
    </lineage>
</organism>
<dbReference type="KEGG" id="dru:Desru_1972"/>
<dbReference type="InterPro" id="IPR047210">
    <property type="entry name" value="TPP_PYR_POXB-like"/>
</dbReference>
<evidence type="ECO:0000313" key="7">
    <source>
        <dbReference type="EMBL" id="AEG60228.1"/>
    </source>
</evidence>
<dbReference type="eggNOG" id="COG0028">
    <property type="taxonomic scope" value="Bacteria"/>
</dbReference>
<feature type="domain" description="Thiamine pyrophosphate enzyme N-terminal TPP-binding" evidence="6">
    <location>
        <begin position="4"/>
        <end position="119"/>
    </location>
</feature>
<keyword evidence="2 3" id="KW-0786">Thiamine pyrophosphate</keyword>
<comment type="similarity">
    <text evidence="1 3">Belongs to the TPP enzyme family.</text>
</comment>
<name>F6DUU0_DESRL</name>
<dbReference type="Gene3D" id="3.40.50.1220">
    <property type="entry name" value="TPP-binding domain"/>
    <property type="match status" value="1"/>
</dbReference>
<dbReference type="FunFam" id="3.40.50.970:FF:000007">
    <property type="entry name" value="Acetolactate synthase"/>
    <property type="match status" value="1"/>
</dbReference>
<dbReference type="Proteomes" id="UP000009234">
    <property type="component" value="Chromosome"/>
</dbReference>
<reference evidence="8" key="1">
    <citation type="submission" date="2011-05" db="EMBL/GenBank/DDBJ databases">
        <title>Complete sequence of Desulfotomaculum ruminis DSM 2154.</title>
        <authorList>
            <person name="Lucas S."/>
            <person name="Copeland A."/>
            <person name="Lapidus A."/>
            <person name="Cheng J.-F."/>
            <person name="Goodwin L."/>
            <person name="Pitluck S."/>
            <person name="Lu M."/>
            <person name="Detter J.C."/>
            <person name="Han C."/>
            <person name="Tapia R."/>
            <person name="Land M."/>
            <person name="Hauser L."/>
            <person name="Kyrpides N."/>
            <person name="Ivanova N."/>
            <person name="Mikhailova N."/>
            <person name="Pagani I."/>
            <person name="Stams A.J.M."/>
            <person name="Plugge C.M."/>
            <person name="Muyzer G."/>
            <person name="Kuever J."/>
            <person name="Parshina S.N."/>
            <person name="Ivanova A.E."/>
            <person name="Nazina T.N."/>
            <person name="Brambilla E."/>
            <person name="Spring S."/>
            <person name="Klenk H.-P."/>
            <person name="Woyke T."/>
        </authorList>
    </citation>
    <scope>NUCLEOTIDE SEQUENCE [LARGE SCALE GENOMIC DNA]</scope>
    <source>
        <strain evidence="8">ATCC 23193 / DSM 2154 / NCIB 8452 / DL</strain>
    </source>
</reference>
<dbReference type="Gene3D" id="3.40.50.970">
    <property type="match status" value="2"/>
</dbReference>
<reference evidence="7 8" key="2">
    <citation type="journal article" date="2012" name="Stand. Genomic Sci.">
        <title>Complete genome sequence of the sulfate-reducing firmicute Desulfotomaculum ruminis type strain (DL(T)).</title>
        <authorList>
            <person name="Spring S."/>
            <person name="Visser M."/>
            <person name="Lu M."/>
            <person name="Copeland A."/>
            <person name="Lapidus A."/>
            <person name="Lucas S."/>
            <person name="Cheng J.F."/>
            <person name="Han C."/>
            <person name="Tapia R."/>
            <person name="Goodwin L.A."/>
            <person name="Pitluck S."/>
            <person name="Ivanova N."/>
            <person name="Land M."/>
            <person name="Hauser L."/>
            <person name="Larimer F."/>
            <person name="Rohde M."/>
            <person name="Goker M."/>
            <person name="Detter J.C."/>
            <person name="Kyrpides N.C."/>
            <person name="Woyke T."/>
            <person name="Schaap P.J."/>
            <person name="Plugge C.M."/>
            <person name="Muyzer G."/>
            <person name="Kuever J."/>
            <person name="Pereira I.A."/>
            <person name="Parshina S.N."/>
            <person name="Bernier-Latmani R."/>
            <person name="Stams A.J."/>
            <person name="Klenk H.P."/>
        </authorList>
    </citation>
    <scope>NUCLEOTIDE SEQUENCE [LARGE SCALE GENOMIC DNA]</scope>
    <source>
        <strain evidence="8">ATCC 23193 / DSM 2154 / NCIB 8452 / DL</strain>
    </source>
</reference>
<dbReference type="PANTHER" id="PTHR42981">
    <property type="entry name" value="PYRUVATE DEHYDROGENASE [UBIQUINONE]"/>
    <property type="match status" value="1"/>
</dbReference>
<dbReference type="Pfam" id="PF02776">
    <property type="entry name" value="TPP_enzyme_N"/>
    <property type="match status" value="1"/>
</dbReference>
<proteinExistence type="inferred from homology"/>
<dbReference type="STRING" id="696281.Desru_1972"/>
<evidence type="ECO:0000259" key="6">
    <source>
        <dbReference type="Pfam" id="PF02776"/>
    </source>
</evidence>
<evidence type="ECO:0000259" key="5">
    <source>
        <dbReference type="Pfam" id="PF02775"/>
    </source>
</evidence>
<dbReference type="InterPro" id="IPR047211">
    <property type="entry name" value="POXB-like"/>
</dbReference>
<keyword evidence="8" id="KW-1185">Reference proteome</keyword>
<dbReference type="HOGENOM" id="CLU_013748_3_0_9"/>
<dbReference type="GO" id="GO:0030976">
    <property type="term" value="F:thiamine pyrophosphate binding"/>
    <property type="evidence" value="ECO:0007669"/>
    <property type="project" value="InterPro"/>
</dbReference>
<dbReference type="SUPFAM" id="SSF52518">
    <property type="entry name" value="Thiamin diphosphate-binding fold (THDP-binding)"/>
    <property type="match status" value="2"/>
</dbReference>
<dbReference type="InterPro" id="IPR012000">
    <property type="entry name" value="Thiamin_PyroP_enz_cen_dom"/>
</dbReference>
<dbReference type="PANTHER" id="PTHR42981:SF2">
    <property type="entry name" value="PYRUVATE DEHYDROGENASE [UBIQUINONE]"/>
    <property type="match status" value="1"/>
</dbReference>
<accession>F6DUU0</accession>
<dbReference type="SUPFAM" id="SSF52467">
    <property type="entry name" value="DHS-like NAD/FAD-binding domain"/>
    <property type="match status" value="1"/>
</dbReference>
<dbReference type="CDD" id="cd07039">
    <property type="entry name" value="TPP_PYR_POX"/>
    <property type="match status" value="1"/>
</dbReference>
<feature type="domain" description="Thiamine pyrophosphate enzyme central" evidence="4">
    <location>
        <begin position="190"/>
        <end position="317"/>
    </location>
</feature>
<dbReference type="InterPro" id="IPR011766">
    <property type="entry name" value="TPP_enzyme_TPP-bd"/>
</dbReference>
<sequence>MAKTVAQVMVDQLVNWGVKQVFGVVGDGIFHLLDALAHQPKIHFYAVRHEETAALMASAYAKLTGQVAVCTATSGPGLVHLLNGLADAQKDGVPVVAITGQVARKDMGTRKKQYIDQQTLVQPLVSYSTLLVDPQATVKLMDRAFRSALSKRMAAHLCVPLDVFPLPCLEEIRPPEPYLFTETRSNLQVVKEAAKIFDQAQKPVILAGAGARKAVQPLRELAEKWGAGVIHTLGGMGVFPGDHPLALGGLGHAGSSSAEAILKQADVCFRVGVNWWPEDYIPQNITVIELDHEPANIGGSSPADYGLAGKAENLLPEITSFIQPAERKDWSKILHKGHLDWHLQVQREANGKDPRVPPAKIVQSLGEVVAAEAVICLDTGDHTIWFGRNFIPQEQRILLSGKWRTMGFGLPAALAAKIAEPNRQVTALVGDGGMGMLLADFTTAVKYNLPVMIVVVNNGGLIEEKNRMMVGNLIPHGVYLHNPDFAAFAKACGGEGFTVENADELRAAFLDALHCGKPAIVDVRSGDPMIPGTKMN</sequence>
<evidence type="ECO:0000256" key="1">
    <source>
        <dbReference type="ARBA" id="ARBA00007812"/>
    </source>
</evidence>
<dbReference type="AlphaFoldDB" id="F6DUU0"/>
<dbReference type="RefSeq" id="WP_013841990.1">
    <property type="nucleotide sequence ID" value="NC_015589.1"/>
</dbReference>
<evidence type="ECO:0000256" key="2">
    <source>
        <dbReference type="ARBA" id="ARBA00023052"/>
    </source>
</evidence>
<dbReference type="InterPro" id="IPR029061">
    <property type="entry name" value="THDP-binding"/>
</dbReference>
<dbReference type="InterPro" id="IPR012001">
    <property type="entry name" value="Thiamin_PyroP_enz_TPP-bd_dom"/>
</dbReference>
<protein>
    <submittedName>
        <fullName evidence="7">Thiamine pyrophosphate TPP-binding domain-containing protein</fullName>
    </submittedName>
</protein>
<dbReference type="EMBL" id="CP002780">
    <property type="protein sequence ID" value="AEG60228.1"/>
    <property type="molecule type" value="Genomic_DNA"/>
</dbReference>
<feature type="domain" description="Thiamine pyrophosphate enzyme TPP-binding" evidence="5">
    <location>
        <begin position="378"/>
        <end position="523"/>
    </location>
</feature>
<dbReference type="InterPro" id="IPR029035">
    <property type="entry name" value="DHS-like_NAD/FAD-binding_dom"/>
</dbReference>